<dbReference type="RefSeq" id="WP_108742172.1">
    <property type="nucleotide sequence ID" value="NZ_CP020918.1"/>
</dbReference>
<gene>
    <name evidence="5" type="ORF">FFWV33_17945</name>
</gene>
<feature type="signal peptide" evidence="3">
    <location>
        <begin position="1"/>
        <end position="22"/>
    </location>
</feature>
<feature type="domain" description="Sulfatase N-terminal" evidence="4">
    <location>
        <begin position="29"/>
        <end position="309"/>
    </location>
</feature>
<dbReference type="GO" id="GO:0004065">
    <property type="term" value="F:arylsulfatase activity"/>
    <property type="evidence" value="ECO:0007669"/>
    <property type="project" value="TreeGrafter"/>
</dbReference>
<evidence type="ECO:0000256" key="3">
    <source>
        <dbReference type="SAM" id="SignalP"/>
    </source>
</evidence>
<keyword evidence="6" id="KW-1185">Reference proteome</keyword>
<dbReference type="AlphaFoldDB" id="A0A2S1LHP4"/>
<dbReference type="Gene3D" id="3.40.720.10">
    <property type="entry name" value="Alkaline Phosphatase, subunit A"/>
    <property type="match status" value="1"/>
</dbReference>
<evidence type="ECO:0000256" key="2">
    <source>
        <dbReference type="ARBA" id="ARBA00022801"/>
    </source>
</evidence>
<dbReference type="InterPro" id="IPR017850">
    <property type="entry name" value="Alkaline_phosphatase_core_sf"/>
</dbReference>
<dbReference type="Pfam" id="PF00884">
    <property type="entry name" value="Sulfatase"/>
    <property type="match status" value="1"/>
</dbReference>
<evidence type="ECO:0000259" key="4">
    <source>
        <dbReference type="Pfam" id="PF00884"/>
    </source>
</evidence>
<dbReference type="PANTHER" id="PTHR42693:SF53">
    <property type="entry name" value="ENDO-4-O-SULFATASE"/>
    <property type="match status" value="1"/>
</dbReference>
<dbReference type="EMBL" id="CP020918">
    <property type="protein sequence ID" value="AWG23273.1"/>
    <property type="molecule type" value="Genomic_DNA"/>
</dbReference>
<accession>A0A2S1LHP4</accession>
<dbReference type="PANTHER" id="PTHR42693">
    <property type="entry name" value="ARYLSULFATASE FAMILY MEMBER"/>
    <property type="match status" value="1"/>
</dbReference>
<reference evidence="5 6" key="1">
    <citation type="submission" date="2017-04" db="EMBL/GenBank/DDBJ databases">
        <title>Compelte genome sequence of WV33.</title>
        <authorList>
            <person name="Lee P.C."/>
        </authorList>
    </citation>
    <scope>NUCLEOTIDE SEQUENCE [LARGE SCALE GENOMIC DNA]</scope>
    <source>
        <strain evidence="5 6">WV33</strain>
    </source>
</reference>
<dbReference type="Proteomes" id="UP000244527">
    <property type="component" value="Chromosome"/>
</dbReference>
<organism evidence="5 6">
    <name type="scientific">Flavobacterium faecale</name>
    <dbReference type="NCBI Taxonomy" id="1355330"/>
    <lineage>
        <taxon>Bacteria</taxon>
        <taxon>Pseudomonadati</taxon>
        <taxon>Bacteroidota</taxon>
        <taxon>Flavobacteriia</taxon>
        <taxon>Flavobacteriales</taxon>
        <taxon>Flavobacteriaceae</taxon>
        <taxon>Flavobacterium</taxon>
    </lineage>
</organism>
<comment type="similarity">
    <text evidence="1">Belongs to the sulfatase family.</text>
</comment>
<dbReference type="CDD" id="cd16027">
    <property type="entry name" value="SGSH"/>
    <property type="match status" value="1"/>
</dbReference>
<keyword evidence="3" id="KW-0732">Signal</keyword>
<keyword evidence="2" id="KW-0378">Hydrolase</keyword>
<dbReference type="SUPFAM" id="SSF53649">
    <property type="entry name" value="Alkaline phosphatase-like"/>
    <property type="match status" value="1"/>
</dbReference>
<evidence type="ECO:0000313" key="6">
    <source>
        <dbReference type="Proteomes" id="UP000244527"/>
    </source>
</evidence>
<feature type="chain" id="PRO_5015409659" evidence="3">
    <location>
        <begin position="23"/>
        <end position="506"/>
    </location>
</feature>
<dbReference type="InterPro" id="IPR050738">
    <property type="entry name" value="Sulfatase"/>
</dbReference>
<dbReference type="KEGG" id="ffa:FFWV33_17945"/>
<proteinExistence type="inferred from homology"/>
<dbReference type="OrthoDB" id="9789742at2"/>
<sequence>MINFKKTLTLAVVSLLTVSAIAQKEIKRPNIIWIMAEDMSLDLECYGMEAVKTPNLNKMAAEGIRYDNCFVTNPICSPSRSAMMVGTHQLKINAQHHRSNREVPLDSKFKPFTALLRDAGYTTILGNQSVMGLGRKTDVNFKSEQIGPWDGKTQFGLFDKYDTIVNDDKPFFAQIQLVASHRGDWWNEVRAKSKHPVDPAKVKLPSYLADDPAIRLDWAKYLDQIEFLDNEVGMIFKELEDKGLADNTIVIFIGDNGRCNIKGKGYLEDPGLHIPFIMHYPKNYAGPHVSKEIVSAVDITATILDLAGVKVPSFMTGKSILKKGFKNDYVYAARDLWDEILEKSRAITSDKWKYIRNDKPEIPYDAHQAYLEFYRPAIHVMRRLNEEGKLNEAQKLFFAPKKPVEELYNLEKDPEELHNLAMDTKYSSILTKLRKKTLRFDKKMKPVSDVYEPEIADAVQVLEWVKKEKPEQYQQMLDGVEIGFHKMGQEYKAANKKNKQTKKSDE</sequence>
<protein>
    <submittedName>
        <fullName evidence="5">Sulfatase</fullName>
    </submittedName>
</protein>
<name>A0A2S1LHP4_9FLAO</name>
<dbReference type="InterPro" id="IPR000917">
    <property type="entry name" value="Sulfatase_N"/>
</dbReference>
<evidence type="ECO:0000313" key="5">
    <source>
        <dbReference type="EMBL" id="AWG23273.1"/>
    </source>
</evidence>
<evidence type="ECO:0000256" key="1">
    <source>
        <dbReference type="ARBA" id="ARBA00008779"/>
    </source>
</evidence>